<keyword evidence="3" id="KW-1185">Reference proteome</keyword>
<feature type="compositionally biased region" description="Basic and acidic residues" evidence="1">
    <location>
        <begin position="111"/>
        <end position="131"/>
    </location>
</feature>
<dbReference type="Proteomes" id="UP001634394">
    <property type="component" value="Unassembled WGS sequence"/>
</dbReference>
<accession>A0ABD3UK04</accession>
<dbReference type="AlphaFoldDB" id="A0ABD3UK04"/>
<reference evidence="2 3" key="1">
    <citation type="submission" date="2024-11" db="EMBL/GenBank/DDBJ databases">
        <title>Chromosome-level genome assembly of the freshwater bivalve Anodonta woodiana.</title>
        <authorList>
            <person name="Chen X."/>
        </authorList>
    </citation>
    <scope>NUCLEOTIDE SEQUENCE [LARGE SCALE GENOMIC DNA]</scope>
    <source>
        <strain evidence="2">MN2024</strain>
        <tissue evidence="2">Gills</tissue>
    </source>
</reference>
<evidence type="ECO:0000256" key="1">
    <source>
        <dbReference type="SAM" id="MobiDB-lite"/>
    </source>
</evidence>
<evidence type="ECO:0000313" key="3">
    <source>
        <dbReference type="Proteomes" id="UP001634394"/>
    </source>
</evidence>
<comment type="caution">
    <text evidence="2">The sequence shown here is derived from an EMBL/GenBank/DDBJ whole genome shotgun (WGS) entry which is preliminary data.</text>
</comment>
<evidence type="ECO:0000313" key="2">
    <source>
        <dbReference type="EMBL" id="KAL3848448.1"/>
    </source>
</evidence>
<feature type="region of interest" description="Disordered" evidence="1">
    <location>
        <begin position="108"/>
        <end position="131"/>
    </location>
</feature>
<gene>
    <name evidence="2" type="ORF">ACJMK2_019305</name>
</gene>
<proteinExistence type="predicted"/>
<dbReference type="EMBL" id="JBJQND010000016">
    <property type="protein sequence ID" value="KAL3848448.1"/>
    <property type="molecule type" value="Genomic_DNA"/>
</dbReference>
<name>A0ABD3UK04_SINWO</name>
<protein>
    <submittedName>
        <fullName evidence="2">Uncharacterized protein</fullName>
    </submittedName>
</protein>
<organism evidence="2 3">
    <name type="scientific">Sinanodonta woodiana</name>
    <name type="common">Chinese pond mussel</name>
    <name type="synonym">Anodonta woodiana</name>
    <dbReference type="NCBI Taxonomy" id="1069815"/>
    <lineage>
        <taxon>Eukaryota</taxon>
        <taxon>Metazoa</taxon>
        <taxon>Spiralia</taxon>
        <taxon>Lophotrochozoa</taxon>
        <taxon>Mollusca</taxon>
        <taxon>Bivalvia</taxon>
        <taxon>Autobranchia</taxon>
        <taxon>Heteroconchia</taxon>
        <taxon>Palaeoheterodonta</taxon>
        <taxon>Unionida</taxon>
        <taxon>Unionoidea</taxon>
        <taxon>Unionidae</taxon>
        <taxon>Unioninae</taxon>
        <taxon>Sinanodonta</taxon>
    </lineage>
</organism>
<sequence length="131" mass="14857">MVEANQCSAHKSNDETTIFFLELHLLCSKDEQGTLLLLDKGKYQAHSVCIDNVGTLFSKLSRNIKERMHNLKSQQFSGAEIIDTLLSKSDRKNIATIEIRARKSALKYHSKRESEEAKDFSLKDAAKDEVN</sequence>